<evidence type="ECO:0000256" key="1">
    <source>
        <dbReference type="ARBA" id="ARBA00010928"/>
    </source>
</evidence>
<comment type="caution">
    <text evidence="5">The sequence shown here is derived from an EMBL/GenBank/DDBJ whole genome shotgun (WGS) entry which is preliminary data.</text>
</comment>
<evidence type="ECO:0000259" key="4">
    <source>
        <dbReference type="Pfam" id="PF22725"/>
    </source>
</evidence>
<dbReference type="Gene3D" id="3.30.360.10">
    <property type="entry name" value="Dihydrodipicolinate Reductase, domain 2"/>
    <property type="match status" value="1"/>
</dbReference>
<evidence type="ECO:0000256" key="2">
    <source>
        <dbReference type="ARBA" id="ARBA00023002"/>
    </source>
</evidence>
<dbReference type="Proteomes" id="UP000820818">
    <property type="component" value="Unassembled WGS sequence"/>
</dbReference>
<feature type="domain" description="Gfo/Idh/MocA-like oxidoreductase N-terminal" evidence="3">
    <location>
        <begin position="2"/>
        <end position="118"/>
    </location>
</feature>
<evidence type="ECO:0000313" key="5">
    <source>
        <dbReference type="EMBL" id="KAI9550222.1"/>
    </source>
</evidence>
<dbReference type="SUPFAM" id="SSF51735">
    <property type="entry name" value="NAD(P)-binding Rossmann-fold domains"/>
    <property type="match status" value="1"/>
</dbReference>
<dbReference type="EMBL" id="WJBH02000178">
    <property type="protein sequence ID" value="KAI9550222.1"/>
    <property type="molecule type" value="Genomic_DNA"/>
</dbReference>
<dbReference type="Gene3D" id="3.40.50.720">
    <property type="entry name" value="NAD(P)-binding Rossmann-like Domain"/>
    <property type="match status" value="1"/>
</dbReference>
<name>A0AAD5KFN8_9CRUS</name>
<proteinExistence type="inferred from homology"/>
<dbReference type="SUPFAM" id="SSF55347">
    <property type="entry name" value="Glyceraldehyde-3-phosphate dehydrogenase-like, C-terminal domain"/>
    <property type="match status" value="1"/>
</dbReference>
<gene>
    <name evidence="5" type="ORF">GHT06_003594</name>
</gene>
<dbReference type="GO" id="GO:0016491">
    <property type="term" value="F:oxidoreductase activity"/>
    <property type="evidence" value="ECO:0007669"/>
    <property type="project" value="UniProtKB-KW"/>
</dbReference>
<evidence type="ECO:0008006" key="7">
    <source>
        <dbReference type="Google" id="ProtNLM"/>
    </source>
</evidence>
<comment type="similarity">
    <text evidence="1">Belongs to the Gfo/Idh/MocA family.</text>
</comment>
<evidence type="ECO:0000313" key="6">
    <source>
        <dbReference type="Proteomes" id="UP000820818"/>
    </source>
</evidence>
<dbReference type="Pfam" id="PF22725">
    <property type="entry name" value="GFO_IDH_MocA_C3"/>
    <property type="match status" value="1"/>
</dbReference>
<dbReference type="Pfam" id="PF01408">
    <property type="entry name" value="GFO_IDH_MocA"/>
    <property type="match status" value="1"/>
</dbReference>
<organism evidence="5 6">
    <name type="scientific">Daphnia sinensis</name>
    <dbReference type="NCBI Taxonomy" id="1820382"/>
    <lineage>
        <taxon>Eukaryota</taxon>
        <taxon>Metazoa</taxon>
        <taxon>Ecdysozoa</taxon>
        <taxon>Arthropoda</taxon>
        <taxon>Crustacea</taxon>
        <taxon>Branchiopoda</taxon>
        <taxon>Diplostraca</taxon>
        <taxon>Cladocera</taxon>
        <taxon>Anomopoda</taxon>
        <taxon>Daphniidae</taxon>
        <taxon>Daphnia</taxon>
        <taxon>Daphnia similis group</taxon>
    </lineage>
</organism>
<dbReference type="PANTHER" id="PTHR43708:SF5">
    <property type="entry name" value="CONSERVED EXPRESSED OXIDOREDUCTASE (EUROFUNG)-RELATED"/>
    <property type="match status" value="1"/>
</dbReference>
<dbReference type="InterPro" id="IPR036291">
    <property type="entry name" value="NAD(P)-bd_dom_sf"/>
</dbReference>
<sequence>MAMVGLSHGHSPWIFERKDKSDVTLVGIYEPDSALAARYAVRYNLDQNLFYTNLDQLLDQTKPEAILAFGSIYDHLAAVQAAAPRGIHVMMEKPLSAWKSHADQMKILAEKHQILLLTNFETSWYPIPKKTYQLIQDSINFGKIRKTVFHHGHKGPKEIGVGKEFLDWLADPSLNGGGALIDFGCYGANIMTYLMKGQKPKSVTAITQTFKPNIYPNVDDEATIILDYGDAQAIIQASWNWPFDRKDMEVYGEKGYVITEDKTSMRVKTWAESQESSFQAESTELQVYTDPFSYLADVIRGKIKVEEYSLYSLSNNMIVAEILDAARRSSATSRRLFSNKRSAFSSLKENCSVNLNFVRKELVFRPLATINSKTSRQKMLI</sequence>
<dbReference type="InterPro" id="IPR000683">
    <property type="entry name" value="Gfo/Idh/MocA-like_OxRdtase_N"/>
</dbReference>
<dbReference type="GO" id="GO:0000166">
    <property type="term" value="F:nucleotide binding"/>
    <property type="evidence" value="ECO:0007669"/>
    <property type="project" value="InterPro"/>
</dbReference>
<dbReference type="PANTHER" id="PTHR43708">
    <property type="entry name" value="CONSERVED EXPRESSED OXIDOREDUCTASE (EUROFUNG)"/>
    <property type="match status" value="1"/>
</dbReference>
<evidence type="ECO:0000259" key="3">
    <source>
        <dbReference type="Pfam" id="PF01408"/>
    </source>
</evidence>
<feature type="domain" description="GFO/IDH/MocA-like oxidoreductase" evidence="4">
    <location>
        <begin position="138"/>
        <end position="257"/>
    </location>
</feature>
<dbReference type="AlphaFoldDB" id="A0AAD5KFN8"/>
<dbReference type="InterPro" id="IPR055170">
    <property type="entry name" value="GFO_IDH_MocA-like_dom"/>
</dbReference>
<keyword evidence="2" id="KW-0560">Oxidoreductase</keyword>
<protein>
    <recommendedName>
        <fullName evidence="7">Oxidoreductase</fullName>
    </recommendedName>
</protein>
<dbReference type="InterPro" id="IPR051317">
    <property type="entry name" value="Gfo/Idh/MocA_oxidoreduct"/>
</dbReference>
<reference evidence="5" key="1">
    <citation type="submission" date="2022-05" db="EMBL/GenBank/DDBJ databases">
        <title>A multi-omics perspective on studying reproductive biology in Daphnia sinensis.</title>
        <authorList>
            <person name="Jia J."/>
        </authorList>
    </citation>
    <scope>NUCLEOTIDE SEQUENCE</scope>
    <source>
        <strain evidence="5">WSL</strain>
    </source>
</reference>
<accession>A0AAD5KFN8</accession>
<keyword evidence="6" id="KW-1185">Reference proteome</keyword>